<sequence length="494" mass="53234">MGWVTNISRPPTKIAANPASPRQSTLPGITIRSLIELYAAALDGMRDPLAVKHEPDFVAQSLSFEPDPTDGLGPQRLSARSGAHIVSCISGFGTLTYSPVLQLSALTHISTFHAAPPRIVPRRTPSAESSPSVSIFSNGSPCSSSSTPAPALPPSFVFIRYVSSHSRASPPRFRGHSPFICRRQMAYPEQDTRSTPSSCAGAGLGPGRCLLVEDMAAAFAEHVYPPPPIRLSLIQTRRPLTMWRLPLQTIISLFVKSIYSITPDPHRPSVYSSPPPPPPSIDVSASPSHTVYAELPPRLAAHLYVYVSSSSRPRPSERTTALVGRDDPVLVRLRKCGAARGRLRRGGVQGRAGGSSERGKEWPIPWSTHRVHLALEAIPPVLASVDVDAASLIHIPICIRIRRPLPAALVARDSAVRVRLAKLKVGCGEVEICSCCEHGQGGEREGEERMDGGADAHAGVDAVVVLVDTRAWVFGYPRIFQTRGGVLVETRDVR</sequence>
<organism evidence="2 3">
    <name type="scientific">Favolaschia claudopus</name>
    <dbReference type="NCBI Taxonomy" id="2862362"/>
    <lineage>
        <taxon>Eukaryota</taxon>
        <taxon>Fungi</taxon>
        <taxon>Dikarya</taxon>
        <taxon>Basidiomycota</taxon>
        <taxon>Agaricomycotina</taxon>
        <taxon>Agaricomycetes</taxon>
        <taxon>Agaricomycetidae</taxon>
        <taxon>Agaricales</taxon>
        <taxon>Marasmiineae</taxon>
        <taxon>Mycenaceae</taxon>
        <taxon>Favolaschia</taxon>
    </lineage>
</organism>
<feature type="region of interest" description="Disordered" evidence="1">
    <location>
        <begin position="266"/>
        <end position="285"/>
    </location>
</feature>
<proteinExistence type="predicted"/>
<reference evidence="2 3" key="1">
    <citation type="journal article" date="2024" name="J Genomics">
        <title>Draft genome sequencing and assembly of Favolaschia claudopus CIRM-BRFM 2984 isolated from oak limbs.</title>
        <authorList>
            <person name="Navarro D."/>
            <person name="Drula E."/>
            <person name="Chaduli D."/>
            <person name="Cazenave R."/>
            <person name="Ahrendt S."/>
            <person name="Wang J."/>
            <person name="Lipzen A."/>
            <person name="Daum C."/>
            <person name="Barry K."/>
            <person name="Grigoriev I.V."/>
            <person name="Favel A."/>
            <person name="Rosso M.N."/>
            <person name="Martin F."/>
        </authorList>
    </citation>
    <scope>NUCLEOTIDE SEQUENCE [LARGE SCALE GENOMIC DNA]</scope>
    <source>
        <strain evidence="2 3">CIRM-BRFM 2984</strain>
    </source>
</reference>
<gene>
    <name evidence="2" type="ORF">R3P38DRAFT_3167480</name>
</gene>
<dbReference type="EMBL" id="JAWWNJ010000002">
    <property type="protein sequence ID" value="KAK7062482.1"/>
    <property type="molecule type" value="Genomic_DNA"/>
</dbReference>
<accession>A0AAW0EBP6</accession>
<protein>
    <submittedName>
        <fullName evidence="2">Uncharacterized protein</fullName>
    </submittedName>
</protein>
<evidence type="ECO:0000256" key="1">
    <source>
        <dbReference type="SAM" id="MobiDB-lite"/>
    </source>
</evidence>
<dbReference type="AlphaFoldDB" id="A0AAW0EBP6"/>
<feature type="region of interest" description="Disordered" evidence="1">
    <location>
        <begin position="120"/>
        <end position="139"/>
    </location>
</feature>
<evidence type="ECO:0000313" key="2">
    <source>
        <dbReference type="EMBL" id="KAK7062482.1"/>
    </source>
</evidence>
<keyword evidence="3" id="KW-1185">Reference proteome</keyword>
<feature type="region of interest" description="Disordered" evidence="1">
    <location>
        <begin position="1"/>
        <end position="24"/>
    </location>
</feature>
<dbReference type="Proteomes" id="UP001362999">
    <property type="component" value="Unassembled WGS sequence"/>
</dbReference>
<comment type="caution">
    <text evidence="2">The sequence shown here is derived from an EMBL/GenBank/DDBJ whole genome shotgun (WGS) entry which is preliminary data.</text>
</comment>
<evidence type="ECO:0000313" key="3">
    <source>
        <dbReference type="Proteomes" id="UP001362999"/>
    </source>
</evidence>
<name>A0AAW0EBP6_9AGAR</name>